<accession>A0A640UNP2</accession>
<dbReference type="AlphaFoldDB" id="A0A640UNP2"/>
<dbReference type="GO" id="GO:0005524">
    <property type="term" value="F:ATP binding"/>
    <property type="evidence" value="ECO:0007669"/>
    <property type="project" value="UniProtKB-KW"/>
</dbReference>
<dbReference type="InterPro" id="IPR036890">
    <property type="entry name" value="HATPase_C_sf"/>
</dbReference>
<dbReference type="Pfam" id="PF13581">
    <property type="entry name" value="HATPase_c_2"/>
    <property type="match status" value="1"/>
</dbReference>
<evidence type="ECO:0000256" key="1">
    <source>
        <dbReference type="ARBA" id="ARBA00022527"/>
    </source>
</evidence>
<feature type="domain" description="Histidine kinase/HSP90-like ATPase" evidence="3">
    <location>
        <begin position="9"/>
        <end position="128"/>
    </location>
</feature>
<dbReference type="Proteomes" id="UP000431826">
    <property type="component" value="Unassembled WGS sequence"/>
</dbReference>
<protein>
    <submittedName>
        <fullName evidence="4">ATP-binding protein</fullName>
    </submittedName>
</protein>
<name>A0A640UNP2_9ACTN</name>
<dbReference type="InterPro" id="IPR050267">
    <property type="entry name" value="Anti-sigma-factor_SerPK"/>
</dbReference>
<evidence type="ECO:0000256" key="2">
    <source>
        <dbReference type="SAM" id="MobiDB-lite"/>
    </source>
</evidence>
<dbReference type="InterPro" id="IPR003594">
    <property type="entry name" value="HATPase_dom"/>
</dbReference>
<keyword evidence="4" id="KW-0547">Nucleotide-binding</keyword>
<comment type="caution">
    <text evidence="4">The sequence shown here is derived from an EMBL/GenBank/DDBJ whole genome shotgun (WGS) entry which is preliminary data.</text>
</comment>
<gene>
    <name evidence="4" type="ORF">Stube_23710</name>
</gene>
<feature type="compositionally biased region" description="Basic and acidic residues" evidence="2">
    <location>
        <begin position="77"/>
        <end position="86"/>
    </location>
</feature>
<dbReference type="EMBL" id="BLIR01000001">
    <property type="protein sequence ID" value="GFE37698.1"/>
    <property type="molecule type" value="Genomic_DNA"/>
</dbReference>
<dbReference type="Gene3D" id="3.30.565.10">
    <property type="entry name" value="Histidine kinase-like ATPase, C-terminal domain"/>
    <property type="match status" value="1"/>
</dbReference>
<reference evidence="4 5" key="1">
    <citation type="submission" date="2019-12" db="EMBL/GenBank/DDBJ databases">
        <title>Whole genome shotgun sequence of Streptomyces tubercidicus NBRC 13090.</title>
        <authorList>
            <person name="Ichikawa N."/>
            <person name="Kimura A."/>
            <person name="Kitahashi Y."/>
            <person name="Komaki H."/>
            <person name="Tamura T."/>
        </authorList>
    </citation>
    <scope>NUCLEOTIDE SEQUENCE [LARGE SCALE GENOMIC DNA]</scope>
    <source>
        <strain evidence="4 5">NBRC 13090</strain>
    </source>
</reference>
<evidence type="ECO:0000313" key="5">
    <source>
        <dbReference type="Proteomes" id="UP000431826"/>
    </source>
</evidence>
<dbReference type="PANTHER" id="PTHR35526">
    <property type="entry name" value="ANTI-SIGMA-F FACTOR RSBW-RELATED"/>
    <property type="match status" value="1"/>
</dbReference>
<dbReference type="PANTHER" id="PTHR35526:SF3">
    <property type="entry name" value="ANTI-SIGMA-F FACTOR RSBW"/>
    <property type="match status" value="1"/>
</dbReference>
<sequence length="143" mass="15693">MVDATQKFFEAKPESISLARDFAAMTLKAWGLDAPADDVRLCVSELASNALLHGTKRGHGFLVRLDADEDFVRLEVHDSRDGRGSREPQPAIQHPADTDTTGRGLRIVDILADGWGVEDREPLGKIVWSRFKAGFPGSQDHLG</sequence>
<dbReference type="RefSeq" id="WP_159743702.1">
    <property type="nucleotide sequence ID" value="NZ_BLIR01000001.1"/>
</dbReference>
<dbReference type="OrthoDB" id="3479721at2"/>
<keyword evidence="1" id="KW-0723">Serine/threonine-protein kinase</keyword>
<dbReference type="GeneID" id="96283500"/>
<organism evidence="4 5">
    <name type="scientific">Streptomyces tubercidicus</name>
    <dbReference type="NCBI Taxonomy" id="47759"/>
    <lineage>
        <taxon>Bacteria</taxon>
        <taxon>Bacillati</taxon>
        <taxon>Actinomycetota</taxon>
        <taxon>Actinomycetes</taxon>
        <taxon>Kitasatosporales</taxon>
        <taxon>Streptomycetaceae</taxon>
        <taxon>Streptomyces</taxon>
    </lineage>
</organism>
<keyword evidence="1" id="KW-0418">Kinase</keyword>
<evidence type="ECO:0000313" key="4">
    <source>
        <dbReference type="EMBL" id="GFE37698.1"/>
    </source>
</evidence>
<proteinExistence type="predicted"/>
<keyword evidence="5" id="KW-1185">Reference proteome</keyword>
<evidence type="ECO:0000259" key="3">
    <source>
        <dbReference type="Pfam" id="PF13581"/>
    </source>
</evidence>
<dbReference type="SUPFAM" id="SSF55874">
    <property type="entry name" value="ATPase domain of HSP90 chaperone/DNA topoisomerase II/histidine kinase"/>
    <property type="match status" value="1"/>
</dbReference>
<dbReference type="CDD" id="cd16936">
    <property type="entry name" value="HATPase_RsbW-like"/>
    <property type="match status" value="1"/>
</dbReference>
<keyword evidence="1" id="KW-0808">Transferase</keyword>
<keyword evidence="4" id="KW-0067">ATP-binding</keyword>
<dbReference type="GO" id="GO:0004674">
    <property type="term" value="F:protein serine/threonine kinase activity"/>
    <property type="evidence" value="ECO:0007669"/>
    <property type="project" value="UniProtKB-KW"/>
</dbReference>
<feature type="region of interest" description="Disordered" evidence="2">
    <location>
        <begin position="77"/>
        <end position="100"/>
    </location>
</feature>